<dbReference type="AlphaFoldDB" id="A0A067SRE5"/>
<keyword evidence="1" id="KW-0472">Membrane</keyword>
<name>A0A067SRE5_GALM3</name>
<feature type="transmembrane region" description="Helical" evidence="1">
    <location>
        <begin position="7"/>
        <end position="27"/>
    </location>
</feature>
<dbReference type="Proteomes" id="UP000027222">
    <property type="component" value="Unassembled WGS sequence"/>
</dbReference>
<protein>
    <submittedName>
        <fullName evidence="2">Uncharacterized protein</fullName>
    </submittedName>
</protein>
<accession>A0A067SRE5</accession>
<dbReference type="HOGENOM" id="CLU_1777590_0_0_1"/>
<reference evidence="3" key="1">
    <citation type="journal article" date="2014" name="Proc. Natl. Acad. Sci. U.S.A.">
        <title>Extensive sampling of basidiomycete genomes demonstrates inadequacy of the white-rot/brown-rot paradigm for wood decay fungi.</title>
        <authorList>
            <person name="Riley R."/>
            <person name="Salamov A.A."/>
            <person name="Brown D.W."/>
            <person name="Nagy L.G."/>
            <person name="Floudas D."/>
            <person name="Held B.W."/>
            <person name="Levasseur A."/>
            <person name="Lombard V."/>
            <person name="Morin E."/>
            <person name="Otillar R."/>
            <person name="Lindquist E.A."/>
            <person name="Sun H."/>
            <person name="LaButti K.M."/>
            <person name="Schmutz J."/>
            <person name="Jabbour D."/>
            <person name="Luo H."/>
            <person name="Baker S.E."/>
            <person name="Pisabarro A.G."/>
            <person name="Walton J.D."/>
            <person name="Blanchette R.A."/>
            <person name="Henrissat B."/>
            <person name="Martin F."/>
            <person name="Cullen D."/>
            <person name="Hibbett D.S."/>
            <person name="Grigoriev I.V."/>
        </authorList>
    </citation>
    <scope>NUCLEOTIDE SEQUENCE [LARGE SCALE GENOMIC DNA]</scope>
    <source>
        <strain evidence="3">CBS 339.88</strain>
    </source>
</reference>
<proteinExistence type="predicted"/>
<keyword evidence="1" id="KW-0812">Transmembrane</keyword>
<feature type="transmembrane region" description="Helical" evidence="1">
    <location>
        <begin position="39"/>
        <end position="57"/>
    </location>
</feature>
<keyword evidence="3" id="KW-1185">Reference proteome</keyword>
<sequence>MPPHSRHLSLFISFVGIYILFYNRLFFQYPLIEYQLDSVPVVSFTLLVVCAIVIVVLHHPSCFVRLPFASFLRGSNGPLAVNPSYKQAIGCRIYSTFSSRLRSLLVDSTSSTYYKYTPLISLPASAFAHNCILDRHALFSCILCPR</sequence>
<evidence type="ECO:0000313" key="2">
    <source>
        <dbReference type="EMBL" id="KDR70279.1"/>
    </source>
</evidence>
<organism evidence="2 3">
    <name type="scientific">Galerina marginata (strain CBS 339.88)</name>
    <dbReference type="NCBI Taxonomy" id="685588"/>
    <lineage>
        <taxon>Eukaryota</taxon>
        <taxon>Fungi</taxon>
        <taxon>Dikarya</taxon>
        <taxon>Basidiomycota</taxon>
        <taxon>Agaricomycotina</taxon>
        <taxon>Agaricomycetes</taxon>
        <taxon>Agaricomycetidae</taxon>
        <taxon>Agaricales</taxon>
        <taxon>Agaricineae</taxon>
        <taxon>Strophariaceae</taxon>
        <taxon>Galerina</taxon>
    </lineage>
</organism>
<evidence type="ECO:0000256" key="1">
    <source>
        <dbReference type="SAM" id="Phobius"/>
    </source>
</evidence>
<gene>
    <name evidence="2" type="ORF">GALMADRAFT_895032</name>
</gene>
<keyword evidence="1" id="KW-1133">Transmembrane helix</keyword>
<evidence type="ECO:0000313" key="3">
    <source>
        <dbReference type="Proteomes" id="UP000027222"/>
    </source>
</evidence>
<dbReference type="EMBL" id="KL142398">
    <property type="protein sequence ID" value="KDR70279.1"/>
    <property type="molecule type" value="Genomic_DNA"/>
</dbReference>